<organism evidence="1 2">
    <name type="scientific">Lentibacillus persicus</name>
    <dbReference type="NCBI Taxonomy" id="640948"/>
    <lineage>
        <taxon>Bacteria</taxon>
        <taxon>Bacillati</taxon>
        <taxon>Bacillota</taxon>
        <taxon>Bacilli</taxon>
        <taxon>Bacillales</taxon>
        <taxon>Bacillaceae</taxon>
        <taxon>Lentibacillus</taxon>
    </lineage>
</organism>
<dbReference type="SUPFAM" id="SSF48498">
    <property type="entry name" value="Tetracyclin repressor-like, C-terminal domain"/>
    <property type="match status" value="1"/>
</dbReference>
<proteinExistence type="predicted"/>
<evidence type="ECO:0000313" key="2">
    <source>
        <dbReference type="Proteomes" id="UP000199474"/>
    </source>
</evidence>
<accession>A0A1I1YE48</accession>
<dbReference type="GO" id="GO:0003677">
    <property type="term" value="F:DNA binding"/>
    <property type="evidence" value="ECO:0007669"/>
    <property type="project" value="UniProtKB-KW"/>
</dbReference>
<dbReference type="EMBL" id="FOMR01000009">
    <property type="protein sequence ID" value="SFE17867.1"/>
    <property type="molecule type" value="Genomic_DNA"/>
</dbReference>
<dbReference type="Proteomes" id="UP000199474">
    <property type="component" value="Unassembled WGS sequence"/>
</dbReference>
<keyword evidence="2" id="KW-1185">Reference proteome</keyword>
<keyword evidence="1" id="KW-0238">DNA-binding</keyword>
<dbReference type="STRING" id="640948.SAMN05216238_109130"/>
<sequence>MLFYYFQSKKDLYHYLVDYALDIVREQYISLIDMRNRDFIERMRQATQIKMRCFAENPSVFNFLGTFFLETKPDLPSYLSEQYEQLLAEGQAIMYDNIDTSLFRRDVDVDKVFKLIQWAMDGYQNEIISSLKDKQLSEVDFQPYWQEFYEYLTILKKSFYHA</sequence>
<evidence type="ECO:0000313" key="1">
    <source>
        <dbReference type="EMBL" id="SFE17867.1"/>
    </source>
</evidence>
<dbReference type="AlphaFoldDB" id="A0A1I1YE48"/>
<dbReference type="InterPro" id="IPR036271">
    <property type="entry name" value="Tet_transcr_reg_TetR-rel_C_sf"/>
</dbReference>
<dbReference type="Gene3D" id="1.10.357.10">
    <property type="entry name" value="Tetracycline Repressor, domain 2"/>
    <property type="match status" value="1"/>
</dbReference>
<gene>
    <name evidence="1" type="ORF">SAMN05216238_109130</name>
</gene>
<protein>
    <submittedName>
        <fullName evidence="1">DNA-binding transcriptional regulator, AcrR family</fullName>
    </submittedName>
</protein>
<reference evidence="2" key="1">
    <citation type="submission" date="2016-10" db="EMBL/GenBank/DDBJ databases">
        <authorList>
            <person name="Varghese N."/>
            <person name="Submissions S."/>
        </authorList>
    </citation>
    <scope>NUCLEOTIDE SEQUENCE [LARGE SCALE GENOMIC DNA]</scope>
    <source>
        <strain evidence="2">DSM 22530</strain>
    </source>
</reference>
<name>A0A1I1YE48_9BACI</name>